<evidence type="ECO:0000313" key="2">
    <source>
        <dbReference type="EMBL" id="GAA0941361.1"/>
    </source>
</evidence>
<dbReference type="Proteomes" id="UP001501578">
    <property type="component" value="Unassembled WGS sequence"/>
</dbReference>
<feature type="compositionally biased region" description="Basic and acidic residues" evidence="1">
    <location>
        <begin position="1"/>
        <end position="30"/>
    </location>
</feature>
<name>A0ABP4AXF6_9ACTN</name>
<feature type="region of interest" description="Disordered" evidence="1">
    <location>
        <begin position="1"/>
        <end position="35"/>
    </location>
</feature>
<dbReference type="EMBL" id="BAAAHQ010000031">
    <property type="protein sequence ID" value="GAA0941361.1"/>
    <property type="molecule type" value="Genomic_DNA"/>
</dbReference>
<evidence type="ECO:0008006" key="4">
    <source>
        <dbReference type="Google" id="ProtNLM"/>
    </source>
</evidence>
<evidence type="ECO:0000313" key="3">
    <source>
        <dbReference type="Proteomes" id="UP001501578"/>
    </source>
</evidence>
<comment type="caution">
    <text evidence="2">The sequence shown here is derived from an EMBL/GenBank/DDBJ whole genome shotgun (WGS) entry which is preliminary data.</text>
</comment>
<keyword evidence="3" id="KW-1185">Reference proteome</keyword>
<reference evidence="3" key="1">
    <citation type="journal article" date="2019" name="Int. J. Syst. Evol. Microbiol.">
        <title>The Global Catalogue of Microorganisms (GCM) 10K type strain sequencing project: providing services to taxonomists for standard genome sequencing and annotation.</title>
        <authorList>
            <consortium name="The Broad Institute Genomics Platform"/>
            <consortium name="The Broad Institute Genome Sequencing Center for Infectious Disease"/>
            <person name="Wu L."/>
            <person name="Ma J."/>
        </authorList>
    </citation>
    <scope>NUCLEOTIDE SEQUENCE [LARGE SCALE GENOMIC DNA]</scope>
    <source>
        <strain evidence="3">JCM 11136</strain>
    </source>
</reference>
<evidence type="ECO:0000256" key="1">
    <source>
        <dbReference type="SAM" id="MobiDB-lite"/>
    </source>
</evidence>
<accession>A0ABP4AXF6</accession>
<protein>
    <recommendedName>
        <fullName evidence="4">Transposase</fullName>
    </recommendedName>
</protein>
<proteinExistence type="predicted"/>
<sequence length="81" mass="9267">MLDGLDRLEHHGDGVDRQQRAENPHADAQRPDQLPGRTFLFMSGRDFRVPVADFGQLNLPVMHWRGLYELFRCAGKGLLSH</sequence>
<gene>
    <name evidence="2" type="ORF">GCM10009560_53250</name>
</gene>
<organism evidence="2 3">
    <name type="scientific">Nonomuraea longicatena</name>
    <dbReference type="NCBI Taxonomy" id="83682"/>
    <lineage>
        <taxon>Bacteria</taxon>
        <taxon>Bacillati</taxon>
        <taxon>Actinomycetota</taxon>
        <taxon>Actinomycetes</taxon>
        <taxon>Streptosporangiales</taxon>
        <taxon>Streptosporangiaceae</taxon>
        <taxon>Nonomuraea</taxon>
    </lineage>
</organism>